<dbReference type="InterPro" id="IPR036514">
    <property type="entry name" value="SGNH_hydro_sf"/>
</dbReference>
<evidence type="ECO:0000313" key="1">
    <source>
        <dbReference type="EMBL" id="QKG80919.1"/>
    </source>
</evidence>
<dbReference type="Gene3D" id="3.40.50.1110">
    <property type="entry name" value="SGNH hydrolase"/>
    <property type="match status" value="1"/>
</dbReference>
<evidence type="ECO:0008006" key="3">
    <source>
        <dbReference type="Google" id="ProtNLM"/>
    </source>
</evidence>
<gene>
    <name evidence="1" type="ORF">FHG85_11820</name>
</gene>
<evidence type="ECO:0000313" key="2">
    <source>
        <dbReference type="Proteomes" id="UP000500961"/>
    </source>
</evidence>
<accession>A0A7D4BLC2</accession>
<dbReference type="SUPFAM" id="SSF52266">
    <property type="entry name" value="SGNH hydrolase"/>
    <property type="match status" value="1"/>
</dbReference>
<protein>
    <recommendedName>
        <fullName evidence="3">SGNH hydrolase-type esterase domain-containing protein</fullName>
    </recommendedName>
</protein>
<dbReference type="Proteomes" id="UP000500961">
    <property type="component" value="Chromosome"/>
</dbReference>
<dbReference type="Gene3D" id="2.60.120.1360">
    <property type="match status" value="1"/>
</dbReference>
<dbReference type="KEGG" id="ttz:FHG85_11820"/>
<dbReference type="GO" id="GO:0016788">
    <property type="term" value="F:hydrolase activity, acting on ester bonds"/>
    <property type="evidence" value="ECO:0007669"/>
    <property type="project" value="UniProtKB-ARBA"/>
</dbReference>
<reference evidence="1 2" key="1">
    <citation type="submission" date="2019-07" db="EMBL/GenBank/DDBJ databases">
        <title>Thalassofilum flectens gen. nov., sp. nov., a novel moderate thermophilic anaerobe from a shallow sea hot spring in Kunashir Island (Russia), representing a new family in the order Bacteroidales, and proposal of Thalassofilacea fam. nov.</title>
        <authorList>
            <person name="Kochetkova T.V."/>
            <person name="Podosokorskaya O.A."/>
            <person name="Novikov A."/>
            <person name="Elcheninov A.G."/>
            <person name="Toshchakov S.V."/>
            <person name="Kublanov I.V."/>
        </authorList>
    </citation>
    <scope>NUCLEOTIDE SEQUENCE [LARGE SCALE GENOMIC DNA]</scope>
    <source>
        <strain evidence="1 2">38-H</strain>
    </source>
</reference>
<name>A0A7D4BLC2_9BACT</name>
<dbReference type="EMBL" id="CP041345">
    <property type="protein sequence ID" value="QKG80919.1"/>
    <property type="molecule type" value="Genomic_DNA"/>
</dbReference>
<sequence length="489" mass="54232">MHKPIHTLAFLVALAFIYLCFSFLLPKGELVIGKVKVHIPGWSIKASDNNGILANCSRFNYNADDTLGDDYTLKSRLLDTVKLPIKDTLSGNDTLRNNRVKYIVEKSYSEGIEYNSLKNFIESLNQSDSSGINVLYYGDSQIEGDRITDRLRVALQKRYGGVGVGALPYWNPSFVPYGIWLTSRSAKHIALQKADKSQRRKAILGAFSELEPSENFKQILELTVSSKRRFPMLNILVGDCDSIASFKLMVDGKEHTLTSIKDANVVDLVSFKLPSRYKRVSILVKSKSALKLYGVFASSGSGVFVNNIALRGSSGNFFTEFDFHLAKRVYSLLNVRLVVLQFGINVVPSNLKSYNFYKGLLVKQINAIKSFAPNASIIVVGVSDMAGKFNGVLESYPSVLKVRDAQQQAASECGVAFWDAFAAMGGKGSMIEWVNQNPSLATKDYTHFTYLGAKRMGELFSKALINTVEMKHLLSENKVIGVEANDSIR</sequence>
<keyword evidence="2" id="KW-1185">Reference proteome</keyword>
<organism evidence="1 2">
    <name type="scientific">Tenuifilum thalassicum</name>
    <dbReference type="NCBI Taxonomy" id="2590900"/>
    <lineage>
        <taxon>Bacteria</taxon>
        <taxon>Pseudomonadati</taxon>
        <taxon>Bacteroidota</taxon>
        <taxon>Bacteroidia</taxon>
        <taxon>Bacteroidales</taxon>
        <taxon>Tenuifilaceae</taxon>
        <taxon>Tenuifilum</taxon>
    </lineage>
</organism>
<proteinExistence type="predicted"/>
<dbReference type="RefSeq" id="WP_173076150.1">
    <property type="nucleotide sequence ID" value="NZ_CP041345.1"/>
</dbReference>
<dbReference type="AlphaFoldDB" id="A0A7D4BLC2"/>